<dbReference type="PANTHER" id="PTHR35318:SF2">
    <property type="entry name" value="OS08G0138900 PROTEIN"/>
    <property type="match status" value="1"/>
</dbReference>
<name>A0A6P5FZ96_ANACO</name>
<dbReference type="Proteomes" id="UP000515123">
    <property type="component" value="Linkage group 12"/>
</dbReference>
<reference evidence="2" key="1">
    <citation type="journal article" date="2015" name="Nat. Genet.">
        <title>The pineapple genome and the evolution of CAM photosynthesis.</title>
        <authorList>
            <person name="Ming R."/>
            <person name="VanBuren R."/>
            <person name="Wai C.M."/>
            <person name="Tang H."/>
            <person name="Schatz M.C."/>
            <person name="Bowers J.E."/>
            <person name="Lyons E."/>
            <person name="Wang M.L."/>
            <person name="Chen J."/>
            <person name="Biggers E."/>
            <person name="Zhang J."/>
            <person name="Huang L."/>
            <person name="Zhang L."/>
            <person name="Miao W."/>
            <person name="Zhang J."/>
            <person name="Ye Z."/>
            <person name="Miao C."/>
            <person name="Lin Z."/>
            <person name="Wang H."/>
            <person name="Zhou H."/>
            <person name="Yim W.C."/>
            <person name="Priest H.D."/>
            <person name="Zheng C."/>
            <person name="Woodhouse M."/>
            <person name="Edger P.P."/>
            <person name="Guyot R."/>
            <person name="Guo H.B."/>
            <person name="Guo H."/>
            <person name="Zheng G."/>
            <person name="Singh R."/>
            <person name="Sharma A."/>
            <person name="Min X."/>
            <person name="Zheng Y."/>
            <person name="Lee H."/>
            <person name="Gurtowski J."/>
            <person name="Sedlazeck F.J."/>
            <person name="Harkess A."/>
            <person name="McKain M.R."/>
            <person name="Liao Z."/>
            <person name="Fang J."/>
            <person name="Liu J."/>
            <person name="Zhang X."/>
            <person name="Zhang Q."/>
            <person name="Hu W."/>
            <person name="Qin Y."/>
            <person name="Wang K."/>
            <person name="Chen L.Y."/>
            <person name="Shirley N."/>
            <person name="Lin Y.R."/>
            <person name="Liu L.Y."/>
            <person name="Hernandez A.G."/>
            <person name="Wright C.L."/>
            <person name="Bulone V."/>
            <person name="Tuskan G.A."/>
            <person name="Heath K."/>
            <person name="Zee F."/>
            <person name="Moore P.H."/>
            <person name="Sunkar R."/>
            <person name="Leebens-Mack J.H."/>
            <person name="Mockler T."/>
            <person name="Bennetzen J.L."/>
            <person name="Freeling M."/>
            <person name="Sankoff D."/>
            <person name="Paterson A.H."/>
            <person name="Zhu X."/>
            <person name="Yang X."/>
            <person name="Smith J.A."/>
            <person name="Cushman J.C."/>
            <person name="Paull R.E."/>
            <person name="Yu Q."/>
        </authorList>
    </citation>
    <scope>NUCLEOTIDE SEQUENCE [LARGE SCALE GENOMIC DNA]</scope>
    <source>
        <strain evidence="2">cv. F153</strain>
    </source>
</reference>
<feature type="region of interest" description="Disordered" evidence="1">
    <location>
        <begin position="15"/>
        <end position="69"/>
    </location>
</feature>
<feature type="compositionally biased region" description="Gly residues" evidence="1">
    <location>
        <begin position="51"/>
        <end position="61"/>
    </location>
</feature>
<feature type="compositionally biased region" description="Basic and acidic residues" evidence="1">
    <location>
        <begin position="15"/>
        <end position="34"/>
    </location>
</feature>
<dbReference type="RefSeq" id="XP_020100902.1">
    <property type="nucleotide sequence ID" value="XM_020245313.1"/>
</dbReference>
<sequence>MRLLAEWVSCGWRAARPEEAASERRGPQEKERPSPGEGVVRRRRRRRAAAYGGGGGGGGGAADPWRPSLGDIYEENAATEAAPLADAAAAAAGPATKLISAGSSGRVSPRARTGEFRQLEVTTISPAFTPTAFLF</sequence>
<dbReference type="GeneID" id="109718864"/>
<organism evidence="2 3">
    <name type="scientific">Ananas comosus</name>
    <name type="common">Pineapple</name>
    <name type="synonym">Ananas ananas</name>
    <dbReference type="NCBI Taxonomy" id="4615"/>
    <lineage>
        <taxon>Eukaryota</taxon>
        <taxon>Viridiplantae</taxon>
        <taxon>Streptophyta</taxon>
        <taxon>Embryophyta</taxon>
        <taxon>Tracheophyta</taxon>
        <taxon>Spermatophyta</taxon>
        <taxon>Magnoliopsida</taxon>
        <taxon>Liliopsida</taxon>
        <taxon>Poales</taxon>
        <taxon>Bromeliaceae</taxon>
        <taxon>Bromelioideae</taxon>
        <taxon>Ananas</taxon>
    </lineage>
</organism>
<dbReference type="PANTHER" id="PTHR35318">
    <property type="entry name" value="BNAA10G08410D PROTEIN"/>
    <property type="match status" value="1"/>
</dbReference>
<reference evidence="3" key="2">
    <citation type="submission" date="2025-08" db="UniProtKB">
        <authorList>
            <consortium name="RefSeq"/>
        </authorList>
    </citation>
    <scope>IDENTIFICATION</scope>
    <source>
        <tissue evidence="3">Leaf</tissue>
    </source>
</reference>
<proteinExistence type="predicted"/>
<evidence type="ECO:0000313" key="2">
    <source>
        <dbReference type="Proteomes" id="UP000515123"/>
    </source>
</evidence>
<keyword evidence="2" id="KW-1185">Reference proteome</keyword>
<evidence type="ECO:0000256" key="1">
    <source>
        <dbReference type="SAM" id="MobiDB-lite"/>
    </source>
</evidence>
<accession>A0A6P5FZ96</accession>
<protein>
    <submittedName>
        <fullName evidence="3">Uncharacterized protein LOC109718864</fullName>
    </submittedName>
</protein>
<dbReference type="AlphaFoldDB" id="A0A6P5FZ96"/>
<gene>
    <name evidence="3" type="primary">LOC109718864</name>
</gene>
<evidence type="ECO:0000313" key="3">
    <source>
        <dbReference type="RefSeq" id="XP_020100902.1"/>
    </source>
</evidence>